<evidence type="ECO:0000256" key="2">
    <source>
        <dbReference type="ARBA" id="ARBA00012782"/>
    </source>
</evidence>
<dbReference type="InterPro" id="IPR006679">
    <property type="entry name" value="Adenine_deam"/>
</dbReference>
<evidence type="ECO:0000259" key="8">
    <source>
        <dbReference type="Pfam" id="PF13382"/>
    </source>
</evidence>
<evidence type="ECO:0000256" key="5">
    <source>
        <dbReference type="ARBA" id="ARBA00047720"/>
    </source>
</evidence>
<dbReference type="SUPFAM" id="SSF51556">
    <property type="entry name" value="Metallo-dependent hydrolases"/>
    <property type="match status" value="1"/>
</dbReference>
<dbReference type="Pfam" id="PF01979">
    <property type="entry name" value="Amidohydro_1"/>
    <property type="match status" value="1"/>
</dbReference>
<dbReference type="Gene3D" id="3.20.20.140">
    <property type="entry name" value="Metal-dependent hydrolases"/>
    <property type="match status" value="1"/>
</dbReference>
<comment type="caution">
    <text evidence="9">The sequence shown here is derived from an EMBL/GenBank/DDBJ whole genome shotgun (WGS) entry which is preliminary data.</text>
</comment>
<dbReference type="CDD" id="cd01295">
    <property type="entry name" value="AdeC"/>
    <property type="match status" value="1"/>
</dbReference>
<dbReference type="PANTHER" id="PTHR11113">
    <property type="entry name" value="N-ACETYLGLUCOSAMINE-6-PHOSPHATE DEACETYLASE"/>
    <property type="match status" value="1"/>
</dbReference>
<evidence type="ECO:0000256" key="4">
    <source>
        <dbReference type="ARBA" id="ARBA00023211"/>
    </source>
</evidence>
<dbReference type="NCBIfam" id="TIGR01178">
    <property type="entry name" value="ade"/>
    <property type="match status" value="1"/>
</dbReference>
<proteinExistence type="inferred from homology"/>
<evidence type="ECO:0000313" key="10">
    <source>
        <dbReference type="Proteomes" id="UP001199355"/>
    </source>
</evidence>
<dbReference type="InterPro" id="IPR011059">
    <property type="entry name" value="Metal-dep_hydrolase_composite"/>
</dbReference>
<dbReference type="PANTHER" id="PTHR11113:SF2">
    <property type="entry name" value="ADENINE DEAMINASE"/>
    <property type="match status" value="1"/>
</dbReference>
<evidence type="ECO:0000256" key="1">
    <source>
        <dbReference type="ARBA" id="ARBA00006773"/>
    </source>
</evidence>
<dbReference type="SUPFAM" id="SSF51338">
    <property type="entry name" value="Composite domain of metallo-dependent hydrolases"/>
    <property type="match status" value="1"/>
</dbReference>
<dbReference type="InterPro" id="IPR032466">
    <property type="entry name" value="Metal_Hydrolase"/>
</dbReference>
<reference evidence="9 10" key="1">
    <citation type="submission" date="2021-10" db="EMBL/GenBank/DDBJ databases">
        <title>Anaerobic single-cell dispensing facilitates the cultivation of human gut bacteria.</title>
        <authorList>
            <person name="Afrizal A."/>
        </authorList>
    </citation>
    <scope>NUCLEOTIDE SEQUENCE [LARGE SCALE GENOMIC DNA]</scope>
    <source>
        <strain evidence="9 10">CLA-AA-H244</strain>
    </source>
</reference>
<dbReference type="HAMAP" id="MF_01518">
    <property type="entry name" value="Adenine_deamin"/>
    <property type="match status" value="1"/>
</dbReference>
<evidence type="ECO:0000259" key="7">
    <source>
        <dbReference type="Pfam" id="PF01979"/>
    </source>
</evidence>
<feature type="domain" description="Adenine deaminase C-terminal" evidence="8">
    <location>
        <begin position="397"/>
        <end position="557"/>
    </location>
</feature>
<comment type="cofactor">
    <cofactor evidence="6">
        <name>Mn(2+)</name>
        <dbReference type="ChEBI" id="CHEBI:29035"/>
    </cofactor>
</comment>
<protein>
    <recommendedName>
        <fullName evidence="2 6">Adenine deaminase</fullName>
        <shortName evidence="6">Adenase</shortName>
        <shortName evidence="6">Adenine aminase</shortName>
        <ecNumber evidence="2 6">3.5.4.2</ecNumber>
    </recommendedName>
</protein>
<accession>A0AAE3AWC8</accession>
<feature type="domain" description="Amidohydrolase-related" evidence="7">
    <location>
        <begin position="67"/>
        <end position="350"/>
    </location>
</feature>
<dbReference type="GO" id="GO:0006146">
    <property type="term" value="P:adenine catabolic process"/>
    <property type="evidence" value="ECO:0007669"/>
    <property type="project" value="InterPro"/>
</dbReference>
<evidence type="ECO:0000256" key="6">
    <source>
        <dbReference type="HAMAP-Rule" id="MF_01518"/>
    </source>
</evidence>
<dbReference type="Proteomes" id="UP001199355">
    <property type="component" value="Unassembled WGS sequence"/>
</dbReference>
<dbReference type="AlphaFoldDB" id="A0AAE3AWC8"/>
<gene>
    <name evidence="6 9" type="primary">ade</name>
    <name evidence="9" type="ORF">LKD45_02305</name>
</gene>
<dbReference type="GO" id="GO:0000034">
    <property type="term" value="F:adenine deaminase activity"/>
    <property type="evidence" value="ECO:0007669"/>
    <property type="project" value="UniProtKB-UniRule"/>
</dbReference>
<dbReference type="EMBL" id="JAJEQF010000003">
    <property type="protein sequence ID" value="MCC2166542.1"/>
    <property type="molecule type" value="Genomic_DNA"/>
</dbReference>
<dbReference type="InterPro" id="IPR006680">
    <property type="entry name" value="Amidohydro-rel"/>
</dbReference>
<comment type="similarity">
    <text evidence="1 6">Belongs to the metallo-dependent hydrolases superfamily. Adenine deaminase family.</text>
</comment>
<organism evidence="9 10">
    <name type="scientific">Gallintestinimicrobium propionicum</name>
    <dbReference type="NCBI Taxonomy" id="2981770"/>
    <lineage>
        <taxon>Bacteria</taxon>
        <taxon>Bacillati</taxon>
        <taxon>Bacillota</taxon>
        <taxon>Clostridia</taxon>
        <taxon>Lachnospirales</taxon>
        <taxon>Lachnospiraceae</taxon>
        <taxon>Gallintestinimicrobium</taxon>
    </lineage>
</organism>
<sequence length="569" mass="61896">MDYALYQKISKVTLGKQPADLVLKNLKLVDVFTGEIVESNVAVKDGLIAGVSRRYRGKKEIDLGGKYLAPGFIDAHLHLESTMVTPNELVSTAARFGTTTFIVDPHEAANVSGAAGIDYILDQTEKSPANVYVMMPSCVPATHVDDNGGIFSANDMYPYVRNPRVLGLGEVMDDPGVINGDESMFSKLLLFENRTIDGHAPYLPNRELSAYKMAGVDTDHEATSFEYALEEVRRGIHVHIREGSAAHNLKDIVEGIVRTGIDTEYFSFCTDDKHIEDILRDGHISYNVKLAVSLGMNPVQAIKMATINTAKCYGLKHLGAISPGFQADFVVLDNLQDLNVTDVFYKGKLVDRNAPIRVKTCGRALKHTVHLDKVKAEQFVLPIGKKKTHVIGINPSQITTEDLAVSLPPAANYVPTDGYSKVAAVERHHNTGKIGVAVAKGYGIRNGAVASSVSHDSHNIIVIGDNDRDMALAVDEIIRTQGGYTVVENGEVFETLPLPIMGLMSDAGFESVNETLGRMIKKAHEMGVPADIEPFITLSFLALPVIPTLRITPRGLCLLTAKGPEILQE</sequence>
<evidence type="ECO:0000313" key="9">
    <source>
        <dbReference type="EMBL" id="MCC2166542.1"/>
    </source>
</evidence>
<keyword evidence="3 6" id="KW-0378">Hydrolase</keyword>
<dbReference type="RefSeq" id="WP_308727634.1">
    <property type="nucleotide sequence ID" value="NZ_JAJEQF010000003.1"/>
</dbReference>
<name>A0AAE3AWC8_9FIRM</name>
<comment type="catalytic activity">
    <reaction evidence="5 6">
        <text>adenine + H2O + H(+) = hypoxanthine + NH4(+)</text>
        <dbReference type="Rhea" id="RHEA:23688"/>
        <dbReference type="ChEBI" id="CHEBI:15377"/>
        <dbReference type="ChEBI" id="CHEBI:15378"/>
        <dbReference type="ChEBI" id="CHEBI:16708"/>
        <dbReference type="ChEBI" id="CHEBI:17368"/>
        <dbReference type="ChEBI" id="CHEBI:28938"/>
        <dbReference type="EC" id="3.5.4.2"/>
    </reaction>
</comment>
<dbReference type="EC" id="3.5.4.2" evidence="2 6"/>
<dbReference type="Pfam" id="PF13382">
    <property type="entry name" value="Adenine_deam_C"/>
    <property type="match status" value="1"/>
</dbReference>
<dbReference type="InterPro" id="IPR026912">
    <property type="entry name" value="Adenine_deam_C"/>
</dbReference>
<evidence type="ECO:0000256" key="3">
    <source>
        <dbReference type="ARBA" id="ARBA00022801"/>
    </source>
</evidence>
<keyword evidence="4 6" id="KW-0464">Manganese</keyword>
<dbReference type="Gene3D" id="2.30.40.10">
    <property type="entry name" value="Urease, subunit C, domain 1"/>
    <property type="match status" value="1"/>
</dbReference>
<keyword evidence="10" id="KW-1185">Reference proteome</keyword>